<dbReference type="PANTHER" id="PTHR43201:SF5">
    <property type="entry name" value="MEDIUM-CHAIN ACYL-COA LIGASE ACSF2, MITOCHONDRIAL"/>
    <property type="match status" value="1"/>
</dbReference>
<keyword evidence="5" id="KW-0067">ATP-binding</keyword>
<dbReference type="PROSITE" id="PS00455">
    <property type="entry name" value="AMP_BINDING"/>
    <property type="match status" value="1"/>
</dbReference>
<evidence type="ECO:0000256" key="3">
    <source>
        <dbReference type="ARBA" id="ARBA00022598"/>
    </source>
</evidence>
<dbReference type="Pfam" id="PF13193">
    <property type="entry name" value="AMP-binding_C"/>
    <property type="match status" value="1"/>
</dbReference>
<evidence type="ECO:0000259" key="8">
    <source>
        <dbReference type="Pfam" id="PF13193"/>
    </source>
</evidence>
<sequence length="527" mass="55931">MRQWLSQRAETSPTACALIDAETGDHYTFAALDQAVEQLAGRLIALGVSKGDRLGIVLSPRVESVFTLYAAARIGATAVPLGHRLTATEIETRLTRAMVQTIICGRGTEKTVFEATTALEESISVISLDTSTVDSVDAIDTVETATSTGVNAATWDSQQRQLLLFTSGTTGSPKAVTLTAGNILWSAISSAFRLGVDPNERWLVTLPLHHMGGIAPILRSPLYGMTVVLRGEFDAEQAVADIHQYDITAVSLVPTMLRRILNSVDEPSVLEILRAVLLGGAPAPATLINRCQDESIPVCPTYGLTETASQVATARPRTAFNNPETVGAPLLWNDVTIVDESGSPQPAGDPGEIVIDGPTVTPGYAGPHTIAKGTYGFHTGDIGVLDTDGRLTVVNRLDDRIITGGENVDPGEVTAVLESHPEVAAAAVVGIPDTEWGERVVAAVTPLTEETVSKDDLRSHARTHLAGFKIPKEIQVVETLSRTVSGTIDRDAIRELFITDTTVTPEDEQSESSAAMTGDNTDHSSDS</sequence>
<evidence type="ECO:0000313" key="9">
    <source>
        <dbReference type="EMBL" id="ERG92196.1"/>
    </source>
</evidence>
<evidence type="ECO:0000256" key="1">
    <source>
        <dbReference type="ARBA" id="ARBA00006432"/>
    </source>
</evidence>
<dbReference type="GO" id="GO:0009234">
    <property type="term" value="P:menaquinone biosynthetic process"/>
    <property type="evidence" value="ECO:0007669"/>
    <property type="project" value="UniProtKB-KW"/>
</dbReference>
<dbReference type="Pfam" id="PF00501">
    <property type="entry name" value="AMP-binding"/>
    <property type="match status" value="1"/>
</dbReference>
<dbReference type="HOGENOM" id="CLU_000022_59_0_2"/>
<feature type="region of interest" description="Disordered" evidence="6">
    <location>
        <begin position="500"/>
        <end position="527"/>
    </location>
</feature>
<dbReference type="InterPro" id="IPR000873">
    <property type="entry name" value="AMP-dep_synth/lig_dom"/>
</dbReference>
<evidence type="ECO:0000259" key="7">
    <source>
        <dbReference type="Pfam" id="PF00501"/>
    </source>
</evidence>
<dbReference type="GO" id="GO:0031956">
    <property type="term" value="F:medium-chain fatty acid-CoA ligase activity"/>
    <property type="evidence" value="ECO:0007669"/>
    <property type="project" value="TreeGrafter"/>
</dbReference>
<keyword evidence="4" id="KW-0547">Nucleotide-binding</keyword>
<dbReference type="GO" id="GO:0008756">
    <property type="term" value="F:o-succinylbenzoate-CoA ligase activity"/>
    <property type="evidence" value="ECO:0007669"/>
    <property type="project" value="InterPro"/>
</dbReference>
<dbReference type="InterPro" id="IPR045851">
    <property type="entry name" value="AMP-bd_C_sf"/>
</dbReference>
<feature type="domain" description="AMP-binding enzyme C-terminal" evidence="8">
    <location>
        <begin position="412"/>
        <end position="486"/>
    </location>
</feature>
<evidence type="ECO:0000256" key="4">
    <source>
        <dbReference type="ARBA" id="ARBA00022741"/>
    </source>
</evidence>
<protein>
    <submittedName>
        <fullName evidence="9">O-succinylbenzoate-CoA ligase</fullName>
    </submittedName>
</protein>
<feature type="domain" description="AMP-dependent synthetase/ligase" evidence="7">
    <location>
        <begin position="6"/>
        <end position="364"/>
    </location>
</feature>
<name>U1PJ27_9EURY</name>
<gene>
    <name evidence="9" type="ORF">J07HQW1_02231</name>
</gene>
<dbReference type="GO" id="GO:0006631">
    <property type="term" value="P:fatty acid metabolic process"/>
    <property type="evidence" value="ECO:0007669"/>
    <property type="project" value="TreeGrafter"/>
</dbReference>
<evidence type="ECO:0000256" key="5">
    <source>
        <dbReference type="ARBA" id="ARBA00022840"/>
    </source>
</evidence>
<reference evidence="9 10" key="1">
    <citation type="journal article" date="2013" name="PLoS ONE">
        <title>Assembly-driven community genomics of a hypersaline microbial ecosystem.</title>
        <authorList>
            <person name="Podell S."/>
            <person name="Ugalde J.A."/>
            <person name="Narasingarao P."/>
            <person name="Banfield J.F."/>
            <person name="Heidelberg K.B."/>
            <person name="Allen E.E."/>
        </authorList>
    </citation>
    <scope>NUCLEOTIDE SEQUENCE [LARGE SCALE GENOMIC DNA]</scope>
    <source>
        <strain evidence="10">J07HQW1</strain>
    </source>
</reference>
<dbReference type="SUPFAM" id="SSF56801">
    <property type="entry name" value="Acetyl-CoA synthetase-like"/>
    <property type="match status" value="1"/>
</dbReference>
<evidence type="ECO:0000256" key="2">
    <source>
        <dbReference type="ARBA" id="ARBA00022428"/>
    </source>
</evidence>
<dbReference type="Gene3D" id="3.40.50.12780">
    <property type="entry name" value="N-terminal domain of ligase-like"/>
    <property type="match status" value="1"/>
</dbReference>
<evidence type="ECO:0000256" key="6">
    <source>
        <dbReference type="SAM" id="MobiDB-lite"/>
    </source>
</evidence>
<dbReference type="STRING" id="1238424.J07HQW1_02231"/>
<keyword evidence="3 9" id="KW-0436">Ligase</keyword>
<dbReference type="NCBIfam" id="TIGR01923">
    <property type="entry name" value="menE"/>
    <property type="match status" value="1"/>
</dbReference>
<dbReference type="AlphaFoldDB" id="U1PJ27"/>
<dbReference type="EMBL" id="KE356560">
    <property type="protein sequence ID" value="ERG92196.1"/>
    <property type="molecule type" value="Genomic_DNA"/>
</dbReference>
<organism evidence="9 10">
    <name type="scientific">Haloquadratum walsbyi J07HQW1</name>
    <dbReference type="NCBI Taxonomy" id="1238424"/>
    <lineage>
        <taxon>Archaea</taxon>
        <taxon>Methanobacteriati</taxon>
        <taxon>Methanobacteriota</taxon>
        <taxon>Stenosarchaea group</taxon>
        <taxon>Halobacteria</taxon>
        <taxon>Halobacteriales</taxon>
        <taxon>Haloferacaceae</taxon>
        <taxon>Haloquadratum</taxon>
    </lineage>
</organism>
<proteinExistence type="inferred from homology"/>
<dbReference type="InterPro" id="IPR020845">
    <property type="entry name" value="AMP-binding_CS"/>
</dbReference>
<dbReference type="PANTHER" id="PTHR43201">
    <property type="entry name" value="ACYL-COA SYNTHETASE"/>
    <property type="match status" value="1"/>
</dbReference>
<evidence type="ECO:0000313" key="10">
    <source>
        <dbReference type="Proteomes" id="UP000030649"/>
    </source>
</evidence>
<comment type="similarity">
    <text evidence="1">Belongs to the ATP-dependent AMP-binding enzyme family.</text>
</comment>
<dbReference type="InterPro" id="IPR042099">
    <property type="entry name" value="ANL_N_sf"/>
</dbReference>
<dbReference type="Proteomes" id="UP000030649">
    <property type="component" value="Unassembled WGS sequence"/>
</dbReference>
<keyword evidence="2" id="KW-0474">Menaquinone biosynthesis</keyword>
<dbReference type="InterPro" id="IPR025110">
    <property type="entry name" value="AMP-bd_C"/>
</dbReference>
<accession>U1PJ27</accession>
<dbReference type="Gene3D" id="3.30.300.30">
    <property type="match status" value="1"/>
</dbReference>
<dbReference type="InterPro" id="IPR010192">
    <property type="entry name" value="MenE"/>
</dbReference>
<dbReference type="GO" id="GO:0005524">
    <property type="term" value="F:ATP binding"/>
    <property type="evidence" value="ECO:0007669"/>
    <property type="project" value="UniProtKB-KW"/>
</dbReference>